<comment type="cofactor">
    <cofactor evidence="10 12">
        <name>Zn(2+)</name>
        <dbReference type="ChEBI" id="CHEBI:29105"/>
    </cofactor>
    <text evidence="10 12">Binds 1 zinc ion per subunit.</text>
</comment>
<dbReference type="FunFam" id="2.60.40.1730:FF:000002">
    <property type="entry name" value="Aminopeptidase"/>
    <property type="match status" value="1"/>
</dbReference>
<dbReference type="GO" id="GO:0070006">
    <property type="term" value="F:metalloaminopeptidase activity"/>
    <property type="evidence" value="ECO:0007669"/>
    <property type="project" value="TreeGrafter"/>
</dbReference>
<dbReference type="GO" id="GO:0042277">
    <property type="term" value="F:peptide binding"/>
    <property type="evidence" value="ECO:0007669"/>
    <property type="project" value="TreeGrafter"/>
</dbReference>
<evidence type="ECO:0000256" key="4">
    <source>
        <dbReference type="ARBA" id="ARBA00022670"/>
    </source>
</evidence>
<reference evidence="16 17" key="1">
    <citation type="journal article" date="2012" name="J. Bacteriol.">
        <title>Complete Genome Sequence of Leptospirillum ferrooxidans Strain C2-3, Isolated from a Fresh Volcanic Ash Deposit on the Island of Miyake, Japan.</title>
        <authorList>
            <person name="Fujimura R."/>
            <person name="Sato Y."/>
            <person name="Nishizawa T."/>
            <person name="Oshima K."/>
            <person name="Kim S.-W."/>
            <person name="Hattori M."/>
            <person name="Kamijo T."/>
            <person name="Ohta H."/>
        </authorList>
    </citation>
    <scope>NUCLEOTIDE SEQUENCE [LARGE SCALE GENOMIC DNA]</scope>
    <source>
        <strain evidence="16 17">C2-3</strain>
    </source>
</reference>
<feature type="binding site" evidence="10">
    <location>
        <position position="304"/>
    </location>
    <ligand>
        <name>Zn(2+)</name>
        <dbReference type="ChEBI" id="CHEBI:29105"/>
        <note>catalytic</note>
    </ligand>
</feature>
<dbReference type="FunFam" id="1.10.390.10:FF:000001">
    <property type="entry name" value="Aminopeptidase"/>
    <property type="match status" value="1"/>
</dbReference>
<reference evidence="17" key="2">
    <citation type="submission" date="2012-03" db="EMBL/GenBank/DDBJ databases">
        <title>The complete genome sequence of the pioneer microbe on fresh volcanic deposit, Leptospirillum ferrooxidans strain C2-3.</title>
        <authorList>
            <person name="Fujimura R."/>
            <person name="Sato Y."/>
            <person name="Nishizawa T."/>
            <person name="Nanba K."/>
            <person name="Oshima K."/>
            <person name="Hattori M."/>
            <person name="Kamijo T."/>
            <person name="Ohta H."/>
        </authorList>
    </citation>
    <scope>NUCLEOTIDE SEQUENCE [LARGE SCALE GENOMIC DNA]</scope>
    <source>
        <strain evidence="17">C2-3</strain>
    </source>
</reference>
<dbReference type="GO" id="GO:0016020">
    <property type="term" value="C:membrane"/>
    <property type="evidence" value="ECO:0007669"/>
    <property type="project" value="TreeGrafter"/>
</dbReference>
<evidence type="ECO:0000256" key="12">
    <source>
        <dbReference type="RuleBase" id="RU364040"/>
    </source>
</evidence>
<dbReference type="OrthoDB" id="100605at2"/>
<keyword evidence="4 12" id="KW-0645">Protease</keyword>
<evidence type="ECO:0000313" key="17">
    <source>
        <dbReference type="Proteomes" id="UP000007382"/>
    </source>
</evidence>
<proteinExistence type="inferred from homology"/>
<dbReference type="InterPro" id="IPR050344">
    <property type="entry name" value="Peptidase_M1_aminopeptidases"/>
</dbReference>
<evidence type="ECO:0000256" key="10">
    <source>
        <dbReference type="PIRSR" id="PIRSR634016-3"/>
    </source>
</evidence>
<keyword evidence="6 12" id="KW-0378">Hydrolase</keyword>
<comment type="similarity">
    <text evidence="2 12">Belongs to the peptidase M1 family.</text>
</comment>
<evidence type="ECO:0000256" key="1">
    <source>
        <dbReference type="ARBA" id="ARBA00000098"/>
    </source>
</evidence>
<evidence type="ECO:0000259" key="13">
    <source>
        <dbReference type="Pfam" id="PF01433"/>
    </source>
</evidence>
<dbReference type="RefSeq" id="WP_014448628.1">
    <property type="nucleotide sequence ID" value="NC_017094.1"/>
</dbReference>
<dbReference type="Pfam" id="PF17900">
    <property type="entry name" value="Peptidase_M1_N"/>
    <property type="match status" value="1"/>
</dbReference>
<evidence type="ECO:0000256" key="8">
    <source>
        <dbReference type="ARBA" id="ARBA00023049"/>
    </source>
</evidence>
<dbReference type="Gene3D" id="1.25.50.20">
    <property type="match status" value="1"/>
</dbReference>
<dbReference type="KEGG" id="lfc:LFE_0414"/>
<feature type="site" description="Transition state stabilizer" evidence="11">
    <location>
        <position position="390"/>
    </location>
</feature>
<feature type="active site" description="Proton acceptor" evidence="9">
    <location>
        <position position="305"/>
    </location>
</feature>
<evidence type="ECO:0000256" key="7">
    <source>
        <dbReference type="ARBA" id="ARBA00022833"/>
    </source>
</evidence>
<evidence type="ECO:0000256" key="9">
    <source>
        <dbReference type="PIRSR" id="PIRSR634016-1"/>
    </source>
</evidence>
<evidence type="ECO:0000256" key="11">
    <source>
        <dbReference type="PIRSR" id="PIRSR634016-4"/>
    </source>
</evidence>
<dbReference type="Gene3D" id="2.60.40.1730">
    <property type="entry name" value="tricorn interacting facor f3 domain"/>
    <property type="match status" value="1"/>
</dbReference>
<dbReference type="InterPro" id="IPR024571">
    <property type="entry name" value="ERAP1-like_C_dom"/>
</dbReference>
<organism evidence="16 17">
    <name type="scientific">Leptospirillum ferrooxidans (strain C2-3)</name>
    <dbReference type="NCBI Taxonomy" id="1162668"/>
    <lineage>
        <taxon>Bacteria</taxon>
        <taxon>Pseudomonadati</taxon>
        <taxon>Nitrospirota</taxon>
        <taxon>Nitrospiria</taxon>
        <taxon>Nitrospirales</taxon>
        <taxon>Nitrospiraceae</taxon>
        <taxon>Leptospirillum</taxon>
    </lineage>
</organism>
<sequence>MPDMSCYQLPLDVRPTHYDLVLKMDMEALTFSGEVKIHLDVRRDTTEFVLNSVDLDIDYATAFVKGDPSPLRVLEDKEYERIVLKAERLFEAGSSALLEVVFAGKVNDLLAGLYQSHFKDPDGEKRVLVTTQFEATDARRVFPCWDEPSAKATFSLTLVVPEKLVALSNMPVVREKLLKGAMKEVVFAKTPRMSTYLLHLSVGDFEEVSDQTPDGTRISVWSTKGKKEQGVFALEVATRLLPWFNQYFGIPYPLPKMDLLAIPDFAAGAMENWGILTYRETALLVDPSVASARTRQRVAIVVAHEMAHQWFGDLVTMAWWDDLWLNEGFASWMEVKAVDYLFPEWRMWELFQAEDMTEAFDLDGMTESHPVQVDVRDPHEINEIFDAISYTKGGSLIRMLEGYLGEEVFREGLSDYLKRHSYGNARTQDLWNALGRKAGQDVRSIMESWTLKKGYPVVRLEDEKNLHAVQEPFANHPVRMKEILSSPTKDVWQVMMGVRREENGQVSEQSFLLGEASSPFPFPMESIRSLNVSGRGFYRVKNEGSLRKRILSDIREGKISAAESLGFVNDEFSLSLAGLSRLEDFLDTVNVCRHQTNYIVWADIIAHLAYLDQLLAFEPAWEAFSSFIQDVCREAFDRLGWVVKEGEDHQARLLRSLLLGALGRSGDILVLTRCEEMFGEFLKNPSSLHPDLRIGVFRTVIGGGRLSDAFGVLRDRALIESHQEEKMRFLTGLASSRKPEEIRLLLEDSLSDRIRSQDTVSVVVSVADNPYGRDHAWAFFTERFQEFSRRYSSGGFALSRLIRAMGDHRKEKAFSEVIGSFFEKNPLSGGQRAIRQTLEAIDFNSAVWSGQGEGLSKKLLSMFPLR</sequence>
<dbReference type="GO" id="GO:0043171">
    <property type="term" value="P:peptide catabolic process"/>
    <property type="evidence" value="ECO:0007669"/>
    <property type="project" value="TreeGrafter"/>
</dbReference>
<dbReference type="EMBL" id="AP012342">
    <property type="protein sequence ID" value="BAM06135.1"/>
    <property type="molecule type" value="Genomic_DNA"/>
</dbReference>
<protein>
    <recommendedName>
        <fullName evidence="12">Aminopeptidase</fullName>
        <ecNumber evidence="12">3.4.11.-</ecNumber>
    </recommendedName>
</protein>
<dbReference type="InterPro" id="IPR045357">
    <property type="entry name" value="Aminopeptidase_N-like_N"/>
</dbReference>
<gene>
    <name evidence="16" type="ordered locus">LFE_0414</name>
</gene>
<evidence type="ECO:0000256" key="6">
    <source>
        <dbReference type="ARBA" id="ARBA00022801"/>
    </source>
</evidence>
<dbReference type="EC" id="3.4.11.-" evidence="12"/>
<dbReference type="Proteomes" id="UP000007382">
    <property type="component" value="Chromosome"/>
</dbReference>
<comment type="catalytic activity">
    <reaction evidence="1">
        <text>Release of an N-terminal amino acid, Xaa-|-Yaa- from a peptide, amide or arylamide. Xaa is preferably Ala, but may be most amino acids including Pro (slow action). When a terminal hydrophobic residue is followed by a prolyl residue, the two may be released as an intact Xaa-Pro dipeptide.</text>
        <dbReference type="EC" id="3.4.11.2"/>
    </reaction>
</comment>
<dbReference type="AlphaFoldDB" id="I0ILI6"/>
<dbReference type="STRING" id="1162668.LFE_0414"/>
<dbReference type="SUPFAM" id="SSF55486">
    <property type="entry name" value="Metalloproteases ('zincins'), catalytic domain"/>
    <property type="match status" value="1"/>
</dbReference>
<keyword evidence="3 12" id="KW-0031">Aminopeptidase</keyword>
<dbReference type="InterPro" id="IPR034016">
    <property type="entry name" value="M1_APN-typ"/>
</dbReference>
<evidence type="ECO:0000256" key="3">
    <source>
        <dbReference type="ARBA" id="ARBA00022438"/>
    </source>
</evidence>
<feature type="binding site" evidence="10">
    <location>
        <position position="327"/>
    </location>
    <ligand>
        <name>Zn(2+)</name>
        <dbReference type="ChEBI" id="CHEBI:29105"/>
        <note>catalytic</note>
    </ligand>
</feature>
<keyword evidence="17" id="KW-1185">Reference proteome</keyword>
<feature type="binding site" evidence="10">
    <location>
        <position position="308"/>
    </location>
    <ligand>
        <name>Zn(2+)</name>
        <dbReference type="ChEBI" id="CHEBI:29105"/>
        <note>catalytic</note>
    </ligand>
</feature>
<dbReference type="Pfam" id="PF01433">
    <property type="entry name" value="Peptidase_M1"/>
    <property type="match status" value="1"/>
</dbReference>
<feature type="domain" description="Aminopeptidase N-like N-terminal" evidence="15">
    <location>
        <begin position="15"/>
        <end position="197"/>
    </location>
</feature>
<evidence type="ECO:0000256" key="2">
    <source>
        <dbReference type="ARBA" id="ARBA00010136"/>
    </source>
</evidence>
<dbReference type="PANTHER" id="PTHR11533:SF174">
    <property type="entry name" value="PUROMYCIN-SENSITIVE AMINOPEPTIDASE-RELATED"/>
    <property type="match status" value="1"/>
</dbReference>
<keyword evidence="7 10" id="KW-0862">Zinc</keyword>
<dbReference type="PATRIC" id="fig|1162668.3.peg.484"/>
<dbReference type="GO" id="GO:0016285">
    <property type="term" value="F:alanyl aminopeptidase activity"/>
    <property type="evidence" value="ECO:0007669"/>
    <property type="project" value="UniProtKB-EC"/>
</dbReference>
<evidence type="ECO:0000259" key="15">
    <source>
        <dbReference type="Pfam" id="PF17900"/>
    </source>
</evidence>
<dbReference type="eggNOG" id="COG0308">
    <property type="taxonomic scope" value="Bacteria"/>
</dbReference>
<feature type="domain" description="ERAP1-like C-terminal" evidence="14">
    <location>
        <begin position="530"/>
        <end position="841"/>
    </location>
</feature>
<evidence type="ECO:0000313" key="16">
    <source>
        <dbReference type="EMBL" id="BAM06135.1"/>
    </source>
</evidence>
<dbReference type="InterPro" id="IPR042097">
    <property type="entry name" value="Aminopeptidase_N-like_N_sf"/>
</dbReference>
<evidence type="ECO:0000256" key="5">
    <source>
        <dbReference type="ARBA" id="ARBA00022723"/>
    </source>
</evidence>
<dbReference type="GO" id="GO:0005737">
    <property type="term" value="C:cytoplasm"/>
    <property type="evidence" value="ECO:0007669"/>
    <property type="project" value="TreeGrafter"/>
</dbReference>
<evidence type="ECO:0000259" key="14">
    <source>
        <dbReference type="Pfam" id="PF11838"/>
    </source>
</evidence>
<dbReference type="GO" id="GO:0005615">
    <property type="term" value="C:extracellular space"/>
    <property type="evidence" value="ECO:0007669"/>
    <property type="project" value="TreeGrafter"/>
</dbReference>
<dbReference type="Gene3D" id="1.10.390.10">
    <property type="entry name" value="Neutral Protease Domain 2"/>
    <property type="match status" value="1"/>
</dbReference>
<accession>I0ILI6</accession>
<dbReference type="InterPro" id="IPR001930">
    <property type="entry name" value="Peptidase_M1"/>
</dbReference>
<keyword evidence="5 10" id="KW-0479">Metal-binding</keyword>
<dbReference type="HOGENOM" id="CLU_003705_0_1_0"/>
<dbReference type="CDD" id="cd09601">
    <property type="entry name" value="M1_APN-Q_like"/>
    <property type="match status" value="1"/>
</dbReference>
<dbReference type="InterPro" id="IPR027268">
    <property type="entry name" value="Peptidase_M4/M1_CTD_sf"/>
</dbReference>
<dbReference type="PRINTS" id="PR00756">
    <property type="entry name" value="ALADIPTASE"/>
</dbReference>
<dbReference type="GO" id="GO:0008270">
    <property type="term" value="F:zinc ion binding"/>
    <property type="evidence" value="ECO:0007669"/>
    <property type="project" value="UniProtKB-UniRule"/>
</dbReference>
<dbReference type="GO" id="GO:0006508">
    <property type="term" value="P:proteolysis"/>
    <property type="evidence" value="ECO:0007669"/>
    <property type="project" value="UniProtKB-KW"/>
</dbReference>
<dbReference type="MEROPS" id="M01.A25"/>
<keyword evidence="8 12" id="KW-0482">Metalloprotease</keyword>
<dbReference type="SUPFAM" id="SSF63737">
    <property type="entry name" value="Leukotriene A4 hydrolase N-terminal domain"/>
    <property type="match status" value="1"/>
</dbReference>
<dbReference type="PANTHER" id="PTHR11533">
    <property type="entry name" value="PROTEASE M1 ZINC METALLOPROTEASE"/>
    <property type="match status" value="1"/>
</dbReference>
<feature type="domain" description="Peptidase M1 membrane alanine aminopeptidase" evidence="13">
    <location>
        <begin position="232"/>
        <end position="449"/>
    </location>
</feature>
<dbReference type="InterPro" id="IPR014782">
    <property type="entry name" value="Peptidase_M1_dom"/>
</dbReference>
<dbReference type="Pfam" id="PF11838">
    <property type="entry name" value="ERAP1_C"/>
    <property type="match status" value="1"/>
</dbReference>
<name>I0ILI6_LEPFC</name>